<dbReference type="PROSITE" id="PS50887">
    <property type="entry name" value="GGDEF"/>
    <property type="match status" value="1"/>
</dbReference>
<dbReference type="Pfam" id="PF03704">
    <property type="entry name" value="BTAD"/>
    <property type="match status" value="1"/>
</dbReference>
<dbReference type="InterPro" id="IPR001867">
    <property type="entry name" value="OmpR/PhoB-type_DNA-bd"/>
</dbReference>
<dbReference type="InterPro" id="IPR005158">
    <property type="entry name" value="BTAD"/>
</dbReference>
<keyword evidence="2 4" id="KW-0238">DNA-binding</keyword>
<evidence type="ECO:0000256" key="2">
    <source>
        <dbReference type="ARBA" id="ARBA00023125"/>
    </source>
</evidence>
<dbReference type="Proteomes" id="UP000095645">
    <property type="component" value="Unassembled WGS sequence"/>
</dbReference>
<dbReference type="Gene3D" id="1.25.40.10">
    <property type="entry name" value="Tetratricopeptide repeat domain"/>
    <property type="match status" value="1"/>
</dbReference>
<feature type="domain" description="GGDEF" evidence="3">
    <location>
        <begin position="301"/>
        <end position="425"/>
    </location>
</feature>
<dbReference type="InterPro" id="IPR000160">
    <property type="entry name" value="GGDEF_dom"/>
</dbReference>
<gene>
    <name evidence="4" type="ORF">ERS852476_01674</name>
</gene>
<dbReference type="Gene3D" id="1.10.10.10">
    <property type="entry name" value="Winged helix-like DNA-binding domain superfamily/Winged helix DNA-binding domain"/>
    <property type="match status" value="1"/>
</dbReference>
<sequence>MNQVVIVHFFGKFCLETDIGYLDEEKIHSKKLITLLAFFLLNYNRMIPAEELGELMWGNGGSSNPIGALKNLIYRLRNILKQLGTAEYIVSQAGRYGWNNEIEICSDVEKFKYYAEQTRESEGNTDLRIKKYEQALACYKKPCTSILTSESWFAVRFTYYHSVYLRLVNEACELCNSMQEYDKVQKICGQVLANDELSEDAHYWLIKNWIGLGDTDNALKQYEIAVKILYEKLGTYSSRKMQELYDEILGMNQNASQATLEDIYGEIQEQDPEGVFFCEYTVFREIYRLEARRALRTGITEYVMLLTIRLDLQDKQADPARIQYYRKKASTKLWQVLKKYLRMGDVVARYSDEQYLVMLPYCNYESSQKVARRILSNFRKVMGSQKITVKVETRDVSMDYELPPERKGGVTWSHEKKSKTTETMI</sequence>
<dbReference type="InterPro" id="IPR016032">
    <property type="entry name" value="Sig_transdc_resp-reg_C-effctor"/>
</dbReference>
<dbReference type="PANTHER" id="PTHR35807:SF2">
    <property type="entry name" value="TRANSCRIPTIONAL ACTIVATOR DOMAIN"/>
    <property type="match status" value="1"/>
</dbReference>
<comment type="similarity">
    <text evidence="1">Belongs to the AfsR/DnrI/RedD regulatory family.</text>
</comment>
<name>A0A174BLF4_9FIRM</name>
<organism evidence="4 5">
    <name type="scientific">Blautia obeum</name>
    <dbReference type="NCBI Taxonomy" id="40520"/>
    <lineage>
        <taxon>Bacteria</taxon>
        <taxon>Bacillati</taxon>
        <taxon>Bacillota</taxon>
        <taxon>Clostridia</taxon>
        <taxon>Lachnospirales</taxon>
        <taxon>Lachnospiraceae</taxon>
        <taxon>Blautia</taxon>
    </lineage>
</organism>
<protein>
    <submittedName>
        <fullName evidence="4">DNA-binding transcriptional activator of the SARP family</fullName>
    </submittedName>
</protein>
<reference evidence="4 5" key="1">
    <citation type="submission" date="2015-09" db="EMBL/GenBank/DDBJ databases">
        <authorList>
            <consortium name="Pathogen Informatics"/>
        </authorList>
    </citation>
    <scope>NUCLEOTIDE SEQUENCE [LARGE SCALE GENOMIC DNA]</scope>
    <source>
        <strain evidence="4 5">2789STDY5834861</strain>
    </source>
</reference>
<evidence type="ECO:0000256" key="1">
    <source>
        <dbReference type="ARBA" id="ARBA00005820"/>
    </source>
</evidence>
<dbReference type="InterPro" id="IPR036388">
    <property type="entry name" value="WH-like_DNA-bd_sf"/>
</dbReference>
<dbReference type="InterPro" id="IPR029787">
    <property type="entry name" value="Nucleotide_cyclase"/>
</dbReference>
<dbReference type="InterPro" id="IPR011990">
    <property type="entry name" value="TPR-like_helical_dom_sf"/>
</dbReference>
<dbReference type="InterPro" id="IPR051677">
    <property type="entry name" value="AfsR-DnrI-RedD_regulator"/>
</dbReference>
<dbReference type="SUPFAM" id="SSF46894">
    <property type="entry name" value="C-terminal effector domain of the bipartite response regulators"/>
    <property type="match status" value="1"/>
</dbReference>
<proteinExistence type="inferred from homology"/>
<evidence type="ECO:0000259" key="3">
    <source>
        <dbReference type="PROSITE" id="PS50887"/>
    </source>
</evidence>
<dbReference type="SUPFAM" id="SSF48452">
    <property type="entry name" value="TPR-like"/>
    <property type="match status" value="1"/>
</dbReference>
<evidence type="ECO:0000313" key="4">
    <source>
        <dbReference type="EMBL" id="CUO01862.1"/>
    </source>
</evidence>
<dbReference type="RefSeq" id="WP_055057956.1">
    <property type="nucleotide sequence ID" value="NZ_CYZP01000012.1"/>
</dbReference>
<dbReference type="InterPro" id="IPR043128">
    <property type="entry name" value="Rev_trsase/Diguanyl_cyclase"/>
</dbReference>
<accession>A0A174BLF4</accession>
<evidence type="ECO:0000313" key="5">
    <source>
        <dbReference type="Proteomes" id="UP000095645"/>
    </source>
</evidence>
<dbReference type="GO" id="GO:0003677">
    <property type="term" value="F:DNA binding"/>
    <property type="evidence" value="ECO:0007669"/>
    <property type="project" value="UniProtKB-KW"/>
</dbReference>
<dbReference type="GO" id="GO:0000160">
    <property type="term" value="P:phosphorelay signal transduction system"/>
    <property type="evidence" value="ECO:0007669"/>
    <property type="project" value="InterPro"/>
</dbReference>
<dbReference type="SMART" id="SM01043">
    <property type="entry name" value="BTAD"/>
    <property type="match status" value="1"/>
</dbReference>
<dbReference type="SUPFAM" id="SSF55073">
    <property type="entry name" value="Nucleotide cyclase"/>
    <property type="match status" value="1"/>
</dbReference>
<dbReference type="PANTHER" id="PTHR35807">
    <property type="entry name" value="TRANSCRIPTIONAL REGULATOR REDD-RELATED"/>
    <property type="match status" value="1"/>
</dbReference>
<dbReference type="AlphaFoldDB" id="A0A174BLF4"/>
<dbReference type="SMART" id="SM00862">
    <property type="entry name" value="Trans_reg_C"/>
    <property type="match status" value="1"/>
</dbReference>
<dbReference type="EMBL" id="CYZP01000012">
    <property type="protein sequence ID" value="CUO01862.1"/>
    <property type="molecule type" value="Genomic_DNA"/>
</dbReference>
<dbReference type="Gene3D" id="3.30.70.270">
    <property type="match status" value="1"/>
</dbReference>
<dbReference type="GO" id="GO:0006355">
    <property type="term" value="P:regulation of DNA-templated transcription"/>
    <property type="evidence" value="ECO:0007669"/>
    <property type="project" value="InterPro"/>
</dbReference>